<gene>
    <name evidence="1" type="ORF">DEO72_LG2g4231</name>
</gene>
<name>A0A4D6L5U9_VIGUN</name>
<accession>A0A4D6L5U9</accession>
<sequence length="84" mass="8839">MVDGGVVGEGIATVRLTVVPAVVRDSRWLPTVVHNLCHSGSRGRGRLRSGGSRLLLPSDSGDVVASGGRSALVISLCRFQTVQW</sequence>
<proteinExistence type="predicted"/>
<evidence type="ECO:0000313" key="2">
    <source>
        <dbReference type="Proteomes" id="UP000501690"/>
    </source>
</evidence>
<evidence type="ECO:0000313" key="1">
    <source>
        <dbReference type="EMBL" id="QCD83883.1"/>
    </source>
</evidence>
<dbReference type="AlphaFoldDB" id="A0A4D6L5U9"/>
<organism evidence="1 2">
    <name type="scientific">Vigna unguiculata</name>
    <name type="common">Cowpea</name>
    <dbReference type="NCBI Taxonomy" id="3917"/>
    <lineage>
        <taxon>Eukaryota</taxon>
        <taxon>Viridiplantae</taxon>
        <taxon>Streptophyta</taxon>
        <taxon>Embryophyta</taxon>
        <taxon>Tracheophyta</taxon>
        <taxon>Spermatophyta</taxon>
        <taxon>Magnoliopsida</taxon>
        <taxon>eudicotyledons</taxon>
        <taxon>Gunneridae</taxon>
        <taxon>Pentapetalae</taxon>
        <taxon>rosids</taxon>
        <taxon>fabids</taxon>
        <taxon>Fabales</taxon>
        <taxon>Fabaceae</taxon>
        <taxon>Papilionoideae</taxon>
        <taxon>50 kb inversion clade</taxon>
        <taxon>NPAAA clade</taxon>
        <taxon>indigoferoid/millettioid clade</taxon>
        <taxon>Phaseoleae</taxon>
        <taxon>Vigna</taxon>
    </lineage>
</organism>
<reference evidence="1 2" key="1">
    <citation type="submission" date="2019-04" db="EMBL/GenBank/DDBJ databases">
        <title>An improved genome assembly and genetic linkage map for asparagus bean, Vigna unguiculata ssp. sesquipedialis.</title>
        <authorList>
            <person name="Xia Q."/>
            <person name="Zhang R."/>
            <person name="Dong Y."/>
        </authorList>
    </citation>
    <scope>NUCLEOTIDE SEQUENCE [LARGE SCALE GENOMIC DNA]</scope>
    <source>
        <tissue evidence="1">Leaf</tissue>
    </source>
</reference>
<protein>
    <submittedName>
        <fullName evidence="1">Uncharacterized protein</fullName>
    </submittedName>
</protein>
<keyword evidence="2" id="KW-1185">Reference proteome</keyword>
<dbReference type="EMBL" id="CP039346">
    <property type="protein sequence ID" value="QCD83883.1"/>
    <property type="molecule type" value="Genomic_DNA"/>
</dbReference>
<dbReference type="Proteomes" id="UP000501690">
    <property type="component" value="Linkage Group LG2"/>
</dbReference>